<evidence type="ECO:0000256" key="3">
    <source>
        <dbReference type="ARBA" id="ARBA00013080"/>
    </source>
</evidence>
<dbReference type="GO" id="GO:0005829">
    <property type="term" value="C:cytosol"/>
    <property type="evidence" value="ECO:0007669"/>
    <property type="project" value="TreeGrafter"/>
</dbReference>
<dbReference type="NCBIfam" id="TIGR00652">
    <property type="entry name" value="DapF"/>
    <property type="match status" value="1"/>
</dbReference>
<dbReference type="RefSeq" id="WP_124798333.1">
    <property type="nucleotide sequence ID" value="NZ_CP034170.1"/>
</dbReference>
<accession>A0A3G8ZKC9</accession>
<evidence type="ECO:0000313" key="10">
    <source>
        <dbReference type="EMBL" id="AZI57648.1"/>
    </source>
</evidence>
<dbReference type="GO" id="GO:0009089">
    <property type="term" value="P:lysine biosynthetic process via diaminopimelate"/>
    <property type="evidence" value="ECO:0007669"/>
    <property type="project" value="UniProtKB-UniRule"/>
</dbReference>
<dbReference type="SUPFAM" id="SSF54506">
    <property type="entry name" value="Diaminopimelate epimerase-like"/>
    <property type="match status" value="2"/>
</dbReference>
<dbReference type="Pfam" id="PF01678">
    <property type="entry name" value="DAP_epimerase"/>
    <property type="match status" value="2"/>
</dbReference>
<keyword evidence="11" id="KW-1185">Reference proteome</keyword>
<keyword evidence="5 8" id="KW-0457">Lysine biosynthesis</keyword>
<dbReference type="OrthoDB" id="9805408at2"/>
<comment type="function">
    <text evidence="8">Catalyzes the stereoinversion of LL-2,6-diaminopimelate (L,L-DAP) to meso-diaminopimelate (meso-DAP), a precursor of L-lysine and an essential component of the bacterial peptidoglycan.</text>
</comment>
<organism evidence="10 11">
    <name type="scientific">Nakamurella antarctica</name>
    <dbReference type="NCBI Taxonomy" id="1902245"/>
    <lineage>
        <taxon>Bacteria</taxon>
        <taxon>Bacillati</taxon>
        <taxon>Actinomycetota</taxon>
        <taxon>Actinomycetes</taxon>
        <taxon>Nakamurellales</taxon>
        <taxon>Nakamurellaceae</taxon>
        <taxon>Nakamurella</taxon>
    </lineage>
</organism>
<dbReference type="AlphaFoldDB" id="A0A3G8ZKC9"/>
<evidence type="ECO:0000256" key="2">
    <source>
        <dbReference type="ARBA" id="ARBA00010219"/>
    </source>
</evidence>
<dbReference type="InterPro" id="IPR001653">
    <property type="entry name" value="DAP_epimerase_DapF"/>
</dbReference>
<feature type="site" description="Could be important to modulate the pK values of the two catalytic cysteine residues" evidence="8">
    <location>
        <position position="220"/>
    </location>
</feature>
<comment type="pathway">
    <text evidence="1 8">Amino-acid biosynthesis; L-lysine biosynthesis via DAP pathway; DL-2,6-diaminopimelate from LL-2,6-diaminopimelate: step 1/1.</text>
</comment>
<feature type="binding site" evidence="8">
    <location>
        <position position="84"/>
    </location>
    <ligand>
        <name>substrate</name>
    </ligand>
</feature>
<feature type="binding site" evidence="8">
    <location>
        <begin position="230"/>
        <end position="231"/>
    </location>
    <ligand>
        <name>substrate</name>
    </ligand>
</feature>
<dbReference type="HAMAP" id="MF_00197">
    <property type="entry name" value="DAP_epimerase"/>
    <property type="match status" value="1"/>
</dbReference>
<protein>
    <recommendedName>
        <fullName evidence="3 8">Diaminopimelate epimerase</fullName>
        <shortName evidence="8">DAP epimerase</shortName>
        <ecNumber evidence="3 8">5.1.1.7</ecNumber>
    </recommendedName>
    <alternativeName>
        <fullName evidence="8">PLP-independent amino acid racemase</fullName>
    </alternativeName>
</protein>
<keyword evidence="8" id="KW-0963">Cytoplasm</keyword>
<comment type="similarity">
    <text evidence="2 8">Belongs to the diaminopimelate epimerase family.</text>
</comment>
<feature type="binding site" evidence="8">
    <location>
        <position position="170"/>
    </location>
    <ligand>
        <name>substrate</name>
    </ligand>
</feature>
<evidence type="ECO:0000256" key="9">
    <source>
        <dbReference type="PROSITE-ProRule" id="PRU10125"/>
    </source>
</evidence>
<reference evidence="10 11" key="2">
    <citation type="submission" date="2018-12" db="EMBL/GenBank/DDBJ databases">
        <title>Nakamurella antarcticus sp. nov., isolated from Antarctica South Shetland Islands soil.</title>
        <authorList>
            <person name="Peng F."/>
        </authorList>
    </citation>
    <scope>NUCLEOTIDE SEQUENCE [LARGE SCALE GENOMIC DNA]</scope>
    <source>
        <strain evidence="10 11">S14-144</strain>
    </source>
</reference>
<dbReference type="GO" id="GO:0008837">
    <property type="term" value="F:diaminopimelate epimerase activity"/>
    <property type="evidence" value="ECO:0007669"/>
    <property type="project" value="UniProtKB-UniRule"/>
</dbReference>
<comment type="subunit">
    <text evidence="8">Homodimer.</text>
</comment>
<comment type="caution">
    <text evidence="8">Lacks conserved residue(s) required for the propagation of feature annotation.</text>
</comment>
<dbReference type="KEGG" id="nak:EH165_05260"/>
<keyword evidence="6 8" id="KW-0413">Isomerase</keyword>
<dbReference type="Gene3D" id="3.10.310.10">
    <property type="entry name" value="Diaminopimelate Epimerase, Chain A, domain 1"/>
    <property type="match status" value="2"/>
</dbReference>
<feature type="binding site" evidence="8">
    <location>
        <position position="33"/>
    </location>
    <ligand>
        <name>substrate</name>
    </ligand>
</feature>
<evidence type="ECO:0000256" key="8">
    <source>
        <dbReference type="HAMAP-Rule" id="MF_00197"/>
    </source>
</evidence>
<feature type="binding site" evidence="8">
    <location>
        <begin position="220"/>
        <end position="221"/>
    </location>
    <ligand>
        <name>substrate</name>
    </ligand>
</feature>
<dbReference type="PROSITE" id="PS01326">
    <property type="entry name" value="DAP_EPIMERASE"/>
    <property type="match status" value="1"/>
</dbReference>
<evidence type="ECO:0000256" key="5">
    <source>
        <dbReference type="ARBA" id="ARBA00023154"/>
    </source>
</evidence>
<dbReference type="EC" id="5.1.1.7" evidence="3 8"/>
<dbReference type="Proteomes" id="UP000268084">
    <property type="component" value="Chromosome"/>
</dbReference>
<dbReference type="EMBL" id="CP034170">
    <property type="protein sequence ID" value="AZI57648.1"/>
    <property type="molecule type" value="Genomic_DNA"/>
</dbReference>
<name>A0A3G8ZKC9_9ACTN</name>
<feature type="site" description="Could be important to modulate the pK values of the two catalytic cysteine residues" evidence="8">
    <location>
        <position position="172"/>
    </location>
</feature>
<evidence type="ECO:0000256" key="4">
    <source>
        <dbReference type="ARBA" id="ARBA00022605"/>
    </source>
</evidence>
<comment type="subcellular location">
    <subcellularLocation>
        <location evidence="8">Cytoplasm</location>
    </subcellularLocation>
</comment>
<evidence type="ECO:0000256" key="7">
    <source>
        <dbReference type="ARBA" id="ARBA00051712"/>
    </source>
</evidence>
<feature type="active site" description="Proton acceptor" evidence="8">
    <location>
        <position position="229"/>
    </location>
</feature>
<dbReference type="PANTHER" id="PTHR31689:SF0">
    <property type="entry name" value="DIAMINOPIMELATE EPIMERASE"/>
    <property type="match status" value="1"/>
</dbReference>
<comment type="catalytic activity">
    <reaction evidence="7 8">
        <text>(2S,6S)-2,6-diaminopimelate = meso-2,6-diaminopimelate</text>
        <dbReference type="Rhea" id="RHEA:15393"/>
        <dbReference type="ChEBI" id="CHEBI:57609"/>
        <dbReference type="ChEBI" id="CHEBI:57791"/>
        <dbReference type="EC" id="5.1.1.7"/>
    </reaction>
</comment>
<feature type="active site" evidence="9">
    <location>
        <position position="93"/>
    </location>
</feature>
<dbReference type="PANTHER" id="PTHR31689">
    <property type="entry name" value="DIAMINOPIMELATE EPIMERASE, CHLOROPLASTIC"/>
    <property type="match status" value="1"/>
</dbReference>
<gene>
    <name evidence="8" type="primary">dapF</name>
    <name evidence="10" type="ORF">EH165_05260</name>
</gene>
<evidence type="ECO:0000256" key="1">
    <source>
        <dbReference type="ARBA" id="ARBA00005196"/>
    </source>
</evidence>
<evidence type="ECO:0000313" key="11">
    <source>
        <dbReference type="Proteomes" id="UP000268084"/>
    </source>
</evidence>
<feature type="active site" description="Proton donor" evidence="8">
    <location>
        <position position="93"/>
    </location>
</feature>
<feature type="binding site" evidence="8">
    <location>
        <begin position="94"/>
        <end position="95"/>
    </location>
    <ligand>
        <name>substrate</name>
    </ligand>
</feature>
<proteinExistence type="inferred from homology"/>
<dbReference type="InterPro" id="IPR018510">
    <property type="entry name" value="DAP_epimerase_AS"/>
</dbReference>
<reference evidence="10 11" key="1">
    <citation type="submission" date="2018-11" db="EMBL/GenBank/DDBJ databases">
        <authorList>
            <person name="Da X."/>
        </authorList>
    </citation>
    <scope>NUCLEOTIDE SEQUENCE [LARGE SCALE GENOMIC DNA]</scope>
    <source>
        <strain evidence="10 11">S14-144</strain>
    </source>
</reference>
<feature type="binding site" evidence="8">
    <location>
        <position position="202"/>
    </location>
    <ligand>
        <name>substrate</name>
    </ligand>
</feature>
<dbReference type="UniPathway" id="UPA00034">
    <property type="reaction ID" value="UER00025"/>
</dbReference>
<keyword evidence="4 8" id="KW-0028">Amino-acid biosynthesis</keyword>
<sequence>MSTRAEVGLTNASSAGNAPSAGVPFLKGHGTENDFVLLPDPSGLLQISEAQVRAVCDRHAGIGADGIVHIAPGADGAFFMDYRNADGSLAEMCGNGARVFARFLVDNRWLPAGEFSFGTRGGTRRAIVPDAGDVTISMGPVTLGVASRVRASLLSGQNLEFPGTAVDVGNPHLVAITDWDITQLDLTRAPSYDQQVFPSGVNIEFVNIRGVDAVQMRVFERGVGETRACGTGTVAVAVAYLAASGRTEGLIVVGVLGGQVHVRIEAGEAYLTGPAVIMSSGFIDREWWDLHR</sequence>
<evidence type="ECO:0000256" key="6">
    <source>
        <dbReference type="ARBA" id="ARBA00023235"/>
    </source>
</evidence>